<name>A8ZQ62_ACAM1</name>
<evidence type="ECO:0000313" key="1">
    <source>
        <dbReference type="EMBL" id="ABW33104.1"/>
    </source>
</evidence>
<geneLocation type="plasmid" evidence="1 2">
    <name>pREB6</name>
</geneLocation>
<organism evidence="1 2">
    <name type="scientific">Acaryochloris marina (strain MBIC 11017)</name>
    <dbReference type="NCBI Taxonomy" id="329726"/>
    <lineage>
        <taxon>Bacteria</taxon>
        <taxon>Bacillati</taxon>
        <taxon>Cyanobacteriota</taxon>
        <taxon>Cyanophyceae</taxon>
        <taxon>Acaryochloridales</taxon>
        <taxon>Acaryochloridaceae</taxon>
        <taxon>Acaryochloris</taxon>
    </lineage>
</organism>
<keyword evidence="2" id="KW-1185">Reference proteome</keyword>
<dbReference type="EMBL" id="CP000843">
    <property type="protein sequence ID" value="ABW33104.1"/>
    <property type="molecule type" value="Genomic_DNA"/>
</dbReference>
<proteinExistence type="predicted"/>
<reference evidence="1 2" key="1">
    <citation type="journal article" date="2008" name="Proc. Natl. Acad. Sci. U.S.A.">
        <title>Niche adaptation and genome expansion in the chlorophyll d-producing cyanobacterium Acaryochloris marina.</title>
        <authorList>
            <person name="Swingley W.D."/>
            <person name="Chen M."/>
            <person name="Cheung P.C."/>
            <person name="Conrad A.L."/>
            <person name="Dejesa L.C."/>
            <person name="Hao J."/>
            <person name="Honchak B.M."/>
            <person name="Karbach L.E."/>
            <person name="Kurdoglu A."/>
            <person name="Lahiri S."/>
            <person name="Mastrian S.D."/>
            <person name="Miyashita H."/>
            <person name="Page L."/>
            <person name="Ramakrishna P."/>
            <person name="Satoh S."/>
            <person name="Sattley W.M."/>
            <person name="Shimada Y."/>
            <person name="Taylor H.L."/>
            <person name="Tomo T."/>
            <person name="Tsuchiya T."/>
            <person name="Wang Z.T."/>
            <person name="Raymond J."/>
            <person name="Mimuro M."/>
            <person name="Blankenship R.E."/>
            <person name="Touchman J.W."/>
        </authorList>
    </citation>
    <scope>NUCLEOTIDE SEQUENCE [LARGE SCALE GENOMIC DNA]</scope>
    <source>
        <strain evidence="2">MBIC 11017</strain>
        <plasmid evidence="2">Plasmid pREB6</plasmid>
    </source>
</reference>
<dbReference type="AlphaFoldDB" id="A8ZQ62"/>
<dbReference type="Proteomes" id="UP000000268">
    <property type="component" value="Plasmid pREB6"/>
</dbReference>
<accession>A8ZQ62</accession>
<gene>
    <name evidence="1" type="ordered locus">AM1_F0080</name>
</gene>
<evidence type="ECO:0000313" key="2">
    <source>
        <dbReference type="Proteomes" id="UP000000268"/>
    </source>
</evidence>
<sequence>MELQGLPTQPLMQIAPAPPVRFGGRLFTEKAHHLTNETQKLRFRSPNTIAENGEN</sequence>
<protein>
    <submittedName>
        <fullName evidence="1">Uncharacterized protein</fullName>
    </submittedName>
</protein>
<dbReference type="HOGENOM" id="CLU_3021207_0_0_3"/>
<dbReference type="KEGG" id="amr:AM1_F0080"/>
<keyword evidence="1" id="KW-0614">Plasmid</keyword>